<gene>
    <name evidence="2" type="ORF">R1flu_023323</name>
</gene>
<dbReference type="AlphaFoldDB" id="A0ABD1XRS7"/>
<dbReference type="Proteomes" id="UP001605036">
    <property type="component" value="Unassembled WGS sequence"/>
</dbReference>
<dbReference type="EMBL" id="JBHFFA010000007">
    <property type="protein sequence ID" value="KAL2611631.1"/>
    <property type="molecule type" value="Genomic_DNA"/>
</dbReference>
<dbReference type="InterPro" id="IPR038958">
    <property type="entry name" value="PTAC7"/>
</dbReference>
<evidence type="ECO:0000313" key="3">
    <source>
        <dbReference type="Proteomes" id="UP001605036"/>
    </source>
</evidence>
<accession>A0ABD1XRS7</accession>
<dbReference type="PANTHER" id="PTHR37257:SF1">
    <property type="entry name" value="PROTEIN PLASTID TRANSCRIPTIONALLY ACTIVE 7"/>
    <property type="match status" value="1"/>
</dbReference>
<keyword evidence="3" id="KW-1185">Reference proteome</keyword>
<evidence type="ECO:0000313" key="2">
    <source>
        <dbReference type="EMBL" id="KAL2611631.1"/>
    </source>
</evidence>
<feature type="region of interest" description="Disordered" evidence="1">
    <location>
        <begin position="56"/>
        <end position="86"/>
    </location>
</feature>
<protein>
    <submittedName>
        <fullName evidence="2">Uncharacterized protein</fullName>
    </submittedName>
</protein>
<name>A0ABD1XRS7_9MARC</name>
<dbReference type="PANTHER" id="PTHR37257">
    <property type="entry name" value="PROTEIN PLASTID TRANSCRIPTIONALLY ACTIVE 7"/>
    <property type="match status" value="1"/>
</dbReference>
<sequence length="177" mass="20052">MDALSSTTQSITRFKAHFGSGVHYEELKNCSSSRVGGWQCSHSRWIGTDIRAARERNGKTGGIGSGRRRRGTPRKDPLQAETDTTEPFLEPQIRKAKEEGHQVLADVDYLLLRATNPYGLVLEIAEEANEYLRNNKEDSLLRKPVLKMISDRINEAAGEQLTDSYIDDHPDYEKYEL</sequence>
<organism evidence="2 3">
    <name type="scientific">Riccia fluitans</name>
    <dbReference type="NCBI Taxonomy" id="41844"/>
    <lineage>
        <taxon>Eukaryota</taxon>
        <taxon>Viridiplantae</taxon>
        <taxon>Streptophyta</taxon>
        <taxon>Embryophyta</taxon>
        <taxon>Marchantiophyta</taxon>
        <taxon>Marchantiopsida</taxon>
        <taxon>Marchantiidae</taxon>
        <taxon>Marchantiales</taxon>
        <taxon>Ricciaceae</taxon>
        <taxon>Riccia</taxon>
    </lineage>
</organism>
<proteinExistence type="predicted"/>
<comment type="caution">
    <text evidence="2">The sequence shown here is derived from an EMBL/GenBank/DDBJ whole genome shotgun (WGS) entry which is preliminary data.</text>
</comment>
<evidence type="ECO:0000256" key="1">
    <source>
        <dbReference type="SAM" id="MobiDB-lite"/>
    </source>
</evidence>
<reference evidence="2 3" key="1">
    <citation type="submission" date="2024-09" db="EMBL/GenBank/DDBJ databases">
        <title>Chromosome-scale assembly of Riccia fluitans.</title>
        <authorList>
            <person name="Paukszto L."/>
            <person name="Sawicki J."/>
            <person name="Karawczyk K."/>
            <person name="Piernik-Szablinska J."/>
            <person name="Szczecinska M."/>
            <person name="Mazdziarz M."/>
        </authorList>
    </citation>
    <scope>NUCLEOTIDE SEQUENCE [LARGE SCALE GENOMIC DNA]</scope>
    <source>
        <strain evidence="2">Rf_01</strain>
        <tissue evidence="2">Aerial parts of the thallus</tissue>
    </source>
</reference>